<dbReference type="AlphaFoldDB" id="A0A1G7HU72"/>
<feature type="transmembrane region" description="Helical" evidence="1">
    <location>
        <begin position="28"/>
        <end position="51"/>
    </location>
</feature>
<reference evidence="2 3" key="1">
    <citation type="submission" date="2016-10" db="EMBL/GenBank/DDBJ databases">
        <authorList>
            <person name="de Groot N.N."/>
        </authorList>
    </citation>
    <scope>NUCLEOTIDE SEQUENCE [LARGE SCALE GENOMIC DNA]</scope>
    <source>
        <strain evidence="2 3">DSM 527</strain>
    </source>
</reference>
<keyword evidence="1" id="KW-0472">Membrane</keyword>
<keyword evidence="1" id="KW-1133">Transmembrane helix</keyword>
<dbReference type="OrthoDB" id="7060697at2"/>
<dbReference type="Proteomes" id="UP000199045">
    <property type="component" value="Unassembled WGS sequence"/>
</dbReference>
<protein>
    <submittedName>
        <fullName evidence="2">Uncharacterized protein</fullName>
    </submittedName>
</protein>
<feature type="transmembrane region" description="Helical" evidence="1">
    <location>
        <begin position="129"/>
        <end position="147"/>
    </location>
</feature>
<dbReference type="EMBL" id="FNBN01000001">
    <property type="protein sequence ID" value="SDF03982.1"/>
    <property type="molecule type" value="Genomic_DNA"/>
</dbReference>
<name>A0A1G7HU72_CHIFI</name>
<sequence>MKDKSIIADKLDDLEELLLPRRRTLLTWWLKIFSYLFLFTGVAALAMYPLAFLMENDYRVALYGLESSDRSSFITLAVVVLFLLKGAVAYGLLLEKDWAIEIGLVDAAVGILVCLFVGFYTMFGTGSYIASFRLELVLLIIYLIKLLKIQAIWKKSPAGLN</sequence>
<dbReference type="RefSeq" id="WP_089828740.1">
    <property type="nucleotide sequence ID" value="NZ_FNBN01000001.1"/>
</dbReference>
<evidence type="ECO:0000256" key="1">
    <source>
        <dbReference type="SAM" id="Phobius"/>
    </source>
</evidence>
<organism evidence="2 3">
    <name type="scientific">Chitinophaga filiformis</name>
    <name type="common">Myxococcus filiformis</name>
    <name type="synonym">Flexibacter filiformis</name>
    <dbReference type="NCBI Taxonomy" id="104663"/>
    <lineage>
        <taxon>Bacteria</taxon>
        <taxon>Pseudomonadati</taxon>
        <taxon>Bacteroidota</taxon>
        <taxon>Chitinophagia</taxon>
        <taxon>Chitinophagales</taxon>
        <taxon>Chitinophagaceae</taxon>
        <taxon>Chitinophaga</taxon>
    </lineage>
</organism>
<feature type="transmembrane region" description="Helical" evidence="1">
    <location>
        <begin position="71"/>
        <end position="92"/>
    </location>
</feature>
<proteinExistence type="predicted"/>
<accession>A0A1G7HU72</accession>
<keyword evidence="1" id="KW-0812">Transmembrane</keyword>
<gene>
    <name evidence="2" type="ORF">SAMN04488121_101604</name>
</gene>
<evidence type="ECO:0000313" key="2">
    <source>
        <dbReference type="EMBL" id="SDF03982.1"/>
    </source>
</evidence>
<feature type="transmembrane region" description="Helical" evidence="1">
    <location>
        <begin position="104"/>
        <end position="123"/>
    </location>
</feature>
<evidence type="ECO:0000313" key="3">
    <source>
        <dbReference type="Proteomes" id="UP000199045"/>
    </source>
</evidence>